<evidence type="ECO:0000259" key="9">
    <source>
        <dbReference type="PROSITE" id="PS50901"/>
    </source>
</evidence>
<evidence type="ECO:0000256" key="3">
    <source>
        <dbReference type="ARBA" id="ARBA00022741"/>
    </source>
</evidence>
<dbReference type="Gene3D" id="1.10.10.10">
    <property type="entry name" value="Winged helix-like DNA-binding domain superfamily/Winged helix DNA-binding domain"/>
    <property type="match status" value="1"/>
</dbReference>
<reference evidence="10" key="1">
    <citation type="submission" date="2020-06" db="EMBL/GenBank/DDBJ databases">
        <title>Insight into the genomes of haloalkaliphilic bacilli from Kenyan soda lakes.</title>
        <authorList>
            <person name="Mwirichia R."/>
            <person name="Villamizar G.C."/>
            <person name="Poehlein A."/>
            <person name="Mugweru J."/>
            <person name="Kipnyargis A."/>
            <person name="Kiplimo D."/>
            <person name="Orwa P."/>
            <person name="Daniel R."/>
        </authorList>
    </citation>
    <scope>NUCLEOTIDE SEQUENCE</scope>
    <source>
        <strain evidence="10">B1096_S55</strain>
    </source>
</reference>
<dbReference type="GO" id="GO:0005524">
    <property type="term" value="F:ATP binding"/>
    <property type="evidence" value="ECO:0007669"/>
    <property type="project" value="UniProtKB-UniRule"/>
</dbReference>
<evidence type="ECO:0000313" key="10">
    <source>
        <dbReference type="EMBL" id="MCR6096104.1"/>
    </source>
</evidence>
<comment type="similarity">
    <text evidence="2">Belongs to the FtsK/SpoIIIE/SftA family.</text>
</comment>
<dbReference type="GO" id="GO:0003677">
    <property type="term" value="F:DNA binding"/>
    <property type="evidence" value="ECO:0007669"/>
    <property type="project" value="UniProtKB-KW"/>
</dbReference>
<dbReference type="Pfam" id="PF17854">
    <property type="entry name" value="FtsK_alpha"/>
    <property type="match status" value="1"/>
</dbReference>
<dbReference type="GO" id="GO:0016020">
    <property type="term" value="C:membrane"/>
    <property type="evidence" value="ECO:0007669"/>
    <property type="project" value="UniProtKB-SubCell"/>
</dbReference>
<feature type="binding site" evidence="7">
    <location>
        <begin position="479"/>
        <end position="486"/>
    </location>
    <ligand>
        <name>ATP</name>
        <dbReference type="ChEBI" id="CHEBI:30616"/>
    </ligand>
</feature>
<gene>
    <name evidence="10" type="ORF">HXA33_06045</name>
</gene>
<dbReference type="InterPro" id="IPR041027">
    <property type="entry name" value="FtsK_alpha"/>
</dbReference>
<feature type="transmembrane region" description="Helical" evidence="8">
    <location>
        <begin position="83"/>
        <end position="102"/>
    </location>
</feature>
<sequence>MARKRKKRAPKWRKQLTFELTGLFLFIVSIVTFARLGIVGEGLIELFRFFLGSWHILLTISLFLFSIYIMLKRELPVMWNRRFIGCYLFVFSLTLLSHVQLFREMSEKVEFLDHSVIRNTWDLYWQQLQGTAPVENLGGGMIGAIAFSVSHVLFSSGGTIVFAIGLMIAALVLVTGKSFIDVIKKNGRGPAGLVIAAKNKIGASFQSLVTTIKERASAKTKQREVNKEDPEQFAPDVDTYHVKEGETEEPIIYDFTKTAYDDSSHNEPEYLDVIPIENTERDKTNDGITTETTGLTYRPKQNEKTKETDHPVSTSLVVSEAENASYELPSFDLLQNPAKASQAKEHSMLSKNARKLERTLESFGVSAKVTKVHLGPSVTKYEVYPSTGVKVSKIVNLTDDLALALAAKDIRMEAPIPGKSAIGIEVPNQEVSLVTLREVLDSSVMKEKSNHLAIALGRDISGEAVIAELNKMPHLLVAGATGSGKSVCINGIIISLLIRSKPHEVKLMMIDPKMVELNVYNGIPHLLSPVVTEPKKAAQALKKVVNEMERRYELFAASGTRNIEGYNSYIEKENKKRDTEDAYSPLPFIVVIVDELADLMMVASSEVEDAITRLAQMARAAGIHLIIATQRPSVDVITGVIKANIPSRIAFGVSSSTDSRTILDGNGAEKLLGKGDMLFLPVGASKATRIQGAFLSDDEVERVVRHCIEQQKAQYSEEMMPKEGEQEEISEEVTDELYYDAVQLILDMQTASVSMLQRRFRIGYARAARLIDEMEVRGVVGPYEGSKPREVLIGKDDDNIVSRDSL</sequence>
<dbReference type="GO" id="GO:0007059">
    <property type="term" value="P:chromosome segregation"/>
    <property type="evidence" value="ECO:0007669"/>
    <property type="project" value="UniProtKB-KW"/>
</dbReference>
<dbReference type="SUPFAM" id="SSF46785">
    <property type="entry name" value="Winged helix' DNA-binding domain"/>
    <property type="match status" value="1"/>
</dbReference>
<dbReference type="InterPro" id="IPR018541">
    <property type="entry name" value="Ftsk_gamma"/>
</dbReference>
<name>A0A9Q4B0K2_SALAG</name>
<dbReference type="PANTHER" id="PTHR22683:SF41">
    <property type="entry name" value="DNA TRANSLOCASE FTSK"/>
    <property type="match status" value="1"/>
</dbReference>
<evidence type="ECO:0000256" key="4">
    <source>
        <dbReference type="ARBA" id="ARBA00022829"/>
    </source>
</evidence>
<evidence type="ECO:0000256" key="1">
    <source>
        <dbReference type="ARBA" id="ARBA00004141"/>
    </source>
</evidence>
<dbReference type="Gene3D" id="3.40.50.300">
    <property type="entry name" value="P-loop containing nucleotide triphosphate hydrolases"/>
    <property type="match status" value="1"/>
</dbReference>
<evidence type="ECO:0000256" key="8">
    <source>
        <dbReference type="SAM" id="Phobius"/>
    </source>
</evidence>
<dbReference type="SUPFAM" id="SSF52540">
    <property type="entry name" value="P-loop containing nucleoside triphosphate hydrolases"/>
    <property type="match status" value="1"/>
</dbReference>
<dbReference type="InterPro" id="IPR050206">
    <property type="entry name" value="FtsK/SpoIIIE/SftA"/>
</dbReference>
<dbReference type="InterPro" id="IPR027417">
    <property type="entry name" value="P-loop_NTPase"/>
</dbReference>
<keyword evidence="3 7" id="KW-0547">Nucleotide-binding</keyword>
<dbReference type="RefSeq" id="WP_257820795.1">
    <property type="nucleotide sequence ID" value="NZ_JABXYM010000001.1"/>
</dbReference>
<feature type="transmembrane region" description="Helical" evidence="8">
    <location>
        <begin position="46"/>
        <end position="71"/>
    </location>
</feature>
<accession>A0A9Q4B0K2</accession>
<feature type="transmembrane region" description="Helical" evidence="8">
    <location>
        <begin position="160"/>
        <end position="180"/>
    </location>
</feature>
<evidence type="ECO:0000256" key="2">
    <source>
        <dbReference type="ARBA" id="ARBA00006474"/>
    </source>
</evidence>
<evidence type="ECO:0000256" key="6">
    <source>
        <dbReference type="ARBA" id="ARBA00023125"/>
    </source>
</evidence>
<dbReference type="InterPro" id="IPR002543">
    <property type="entry name" value="FtsK_dom"/>
</dbReference>
<keyword evidence="8" id="KW-0812">Transmembrane</keyword>
<dbReference type="PROSITE" id="PS50901">
    <property type="entry name" value="FTSK"/>
    <property type="match status" value="1"/>
</dbReference>
<evidence type="ECO:0000313" key="11">
    <source>
        <dbReference type="Proteomes" id="UP001057753"/>
    </source>
</evidence>
<organism evidence="10 11">
    <name type="scientific">Salipaludibacillus agaradhaerens</name>
    <name type="common">Bacillus agaradhaerens</name>
    <dbReference type="NCBI Taxonomy" id="76935"/>
    <lineage>
        <taxon>Bacteria</taxon>
        <taxon>Bacillati</taxon>
        <taxon>Bacillota</taxon>
        <taxon>Bacilli</taxon>
        <taxon>Bacillales</taxon>
        <taxon>Bacillaceae</taxon>
    </lineage>
</organism>
<dbReference type="CDD" id="cd01127">
    <property type="entry name" value="TrwB_TraG_TraD_VirD4"/>
    <property type="match status" value="1"/>
</dbReference>
<keyword evidence="8" id="KW-0472">Membrane</keyword>
<dbReference type="InterPro" id="IPR036390">
    <property type="entry name" value="WH_DNA-bd_sf"/>
</dbReference>
<dbReference type="InterPro" id="IPR003593">
    <property type="entry name" value="AAA+_ATPase"/>
</dbReference>
<evidence type="ECO:0000256" key="7">
    <source>
        <dbReference type="PROSITE-ProRule" id="PRU00289"/>
    </source>
</evidence>
<dbReference type="AlphaFoldDB" id="A0A9Q4B0K2"/>
<protein>
    <submittedName>
        <fullName evidence="10">DNA translocase FtsK</fullName>
    </submittedName>
</protein>
<keyword evidence="6" id="KW-0238">DNA-binding</keyword>
<evidence type="ECO:0000256" key="5">
    <source>
        <dbReference type="ARBA" id="ARBA00022840"/>
    </source>
</evidence>
<comment type="subcellular location">
    <subcellularLocation>
        <location evidence="1">Membrane</location>
        <topology evidence="1">Multi-pass membrane protein</topology>
    </subcellularLocation>
</comment>
<dbReference type="Gene3D" id="3.30.980.40">
    <property type="match status" value="1"/>
</dbReference>
<dbReference type="Pfam" id="PF01580">
    <property type="entry name" value="FtsK_SpoIIIE"/>
    <property type="match status" value="1"/>
</dbReference>
<feature type="domain" description="FtsK" evidence="9">
    <location>
        <begin position="462"/>
        <end position="660"/>
    </location>
</feature>
<dbReference type="Proteomes" id="UP001057753">
    <property type="component" value="Unassembled WGS sequence"/>
</dbReference>
<keyword evidence="11" id="KW-1185">Reference proteome</keyword>
<dbReference type="SMART" id="SM00382">
    <property type="entry name" value="AAA"/>
    <property type="match status" value="1"/>
</dbReference>
<dbReference type="PANTHER" id="PTHR22683">
    <property type="entry name" value="SPORULATION PROTEIN RELATED"/>
    <property type="match status" value="1"/>
</dbReference>
<proteinExistence type="inferred from homology"/>
<keyword evidence="8" id="KW-1133">Transmembrane helix</keyword>
<keyword evidence="5 7" id="KW-0067">ATP-binding</keyword>
<comment type="caution">
    <text evidence="10">The sequence shown here is derived from an EMBL/GenBank/DDBJ whole genome shotgun (WGS) entry which is preliminary data.</text>
</comment>
<feature type="transmembrane region" description="Helical" evidence="8">
    <location>
        <begin position="20"/>
        <end position="40"/>
    </location>
</feature>
<dbReference type="InterPro" id="IPR036388">
    <property type="entry name" value="WH-like_DNA-bd_sf"/>
</dbReference>
<dbReference type="SMART" id="SM00843">
    <property type="entry name" value="Ftsk_gamma"/>
    <property type="match status" value="1"/>
</dbReference>
<dbReference type="Pfam" id="PF09397">
    <property type="entry name" value="FtsK_gamma"/>
    <property type="match status" value="1"/>
</dbReference>
<dbReference type="EMBL" id="JABXYM010000001">
    <property type="protein sequence ID" value="MCR6096104.1"/>
    <property type="molecule type" value="Genomic_DNA"/>
</dbReference>
<keyword evidence="4" id="KW-0159">Chromosome partition</keyword>